<organism evidence="1 2">
    <name type="scientific">Cichorium intybus</name>
    <name type="common">Chicory</name>
    <dbReference type="NCBI Taxonomy" id="13427"/>
    <lineage>
        <taxon>Eukaryota</taxon>
        <taxon>Viridiplantae</taxon>
        <taxon>Streptophyta</taxon>
        <taxon>Embryophyta</taxon>
        <taxon>Tracheophyta</taxon>
        <taxon>Spermatophyta</taxon>
        <taxon>Magnoliopsida</taxon>
        <taxon>eudicotyledons</taxon>
        <taxon>Gunneridae</taxon>
        <taxon>Pentapetalae</taxon>
        <taxon>asterids</taxon>
        <taxon>campanulids</taxon>
        <taxon>Asterales</taxon>
        <taxon>Asteraceae</taxon>
        <taxon>Cichorioideae</taxon>
        <taxon>Cichorieae</taxon>
        <taxon>Cichoriinae</taxon>
        <taxon>Cichorium</taxon>
    </lineage>
</organism>
<protein>
    <submittedName>
        <fullName evidence="1">Uncharacterized protein</fullName>
    </submittedName>
</protein>
<reference evidence="1 2" key="2">
    <citation type="journal article" date="2022" name="Mol. Ecol. Resour.">
        <title>The genomes of chicory, endive, great burdock and yacon provide insights into Asteraceae paleo-polyploidization history and plant inulin production.</title>
        <authorList>
            <person name="Fan W."/>
            <person name="Wang S."/>
            <person name="Wang H."/>
            <person name="Wang A."/>
            <person name="Jiang F."/>
            <person name="Liu H."/>
            <person name="Zhao H."/>
            <person name="Xu D."/>
            <person name="Zhang Y."/>
        </authorList>
    </citation>
    <scope>NUCLEOTIDE SEQUENCE [LARGE SCALE GENOMIC DNA]</scope>
    <source>
        <strain evidence="2">cv. Punajuju</strain>
        <tissue evidence="1">Leaves</tissue>
    </source>
</reference>
<proteinExistence type="predicted"/>
<reference evidence="2" key="1">
    <citation type="journal article" date="2022" name="Mol. Ecol. Resour.">
        <title>The genomes of chicory, endive, great burdock and yacon provide insights into Asteraceae palaeo-polyploidization history and plant inulin production.</title>
        <authorList>
            <person name="Fan W."/>
            <person name="Wang S."/>
            <person name="Wang H."/>
            <person name="Wang A."/>
            <person name="Jiang F."/>
            <person name="Liu H."/>
            <person name="Zhao H."/>
            <person name="Xu D."/>
            <person name="Zhang Y."/>
        </authorList>
    </citation>
    <scope>NUCLEOTIDE SEQUENCE [LARGE SCALE GENOMIC DNA]</scope>
    <source>
        <strain evidence="2">cv. Punajuju</strain>
    </source>
</reference>
<comment type="caution">
    <text evidence="1">The sequence shown here is derived from an EMBL/GenBank/DDBJ whole genome shotgun (WGS) entry which is preliminary data.</text>
</comment>
<gene>
    <name evidence="1" type="ORF">L2E82_44490</name>
</gene>
<accession>A0ACB8ZQG6</accession>
<dbReference type="Proteomes" id="UP001055811">
    <property type="component" value="Linkage Group LG08"/>
</dbReference>
<name>A0ACB8ZQG6_CICIN</name>
<dbReference type="EMBL" id="CM042016">
    <property type="protein sequence ID" value="KAI3699883.1"/>
    <property type="molecule type" value="Genomic_DNA"/>
</dbReference>
<evidence type="ECO:0000313" key="1">
    <source>
        <dbReference type="EMBL" id="KAI3699883.1"/>
    </source>
</evidence>
<evidence type="ECO:0000313" key="2">
    <source>
        <dbReference type="Proteomes" id="UP001055811"/>
    </source>
</evidence>
<keyword evidence="2" id="KW-1185">Reference proteome</keyword>
<sequence length="395" mass="44028">MANLLGQHSAERNQYATAYVGNLDPQLLSCLFIDHNPFSAGKDGAISPEISRKIKEWKSKVKRFNNNLRSHSPGAVRTVAWLHSEQTILSTRGVRLWDVRSGKIVHSLETKASVTNAEESKDDRYITTADGSSAKFWDANHFGLVKCYEMSCNVESASLEPKFGDKFIVRREDILIIIFFSGVIQIKLVNALTPSTLVNGNIGPQVVHRLALKEGIKIVDDGSNAYGFAFGDFATLHFWVGSISNDASCAALVALLMQIHVNDLVNLLYKALPNPSYENARKNPRLLERIRTLSHYVIRRPSRDIGILPIAGKSLEEARKGIERSHGKESTRLRILHGNSYPELAFSETIPDKLVTLGQIVRRRLSDGRKITCRLLGVIPDENTPEELQLCGTFI</sequence>